<dbReference type="InterPro" id="IPR014922">
    <property type="entry name" value="YdhG-like"/>
</dbReference>
<dbReference type="RefSeq" id="WP_317548329.1">
    <property type="nucleotide sequence ID" value="NZ_JAWLKE010000004.1"/>
</dbReference>
<comment type="caution">
    <text evidence="2">The sequence shown here is derived from an EMBL/GenBank/DDBJ whole genome shotgun (WGS) entry which is preliminary data.</text>
</comment>
<sequence length="139" mass="15172">MNENLTRPTDVSAEDFLAAVEHPVRRADGFALAEIMGRVTGQPAVMWGPTMVGFGSYRYTTGSGRRGEYFVVGFSPRKANLSVYGATYAPESESLLEQLGKHKRGAGCLYVNKLADVDIAILEQLLAYNYPYILSSLAS</sequence>
<proteinExistence type="predicted"/>
<organism evidence="2 3">
    <name type="scientific">Rhodococcus cercidiphylli</name>
    <dbReference type="NCBI Taxonomy" id="489916"/>
    <lineage>
        <taxon>Bacteria</taxon>
        <taxon>Bacillati</taxon>
        <taxon>Actinomycetota</taxon>
        <taxon>Actinomycetes</taxon>
        <taxon>Mycobacteriales</taxon>
        <taxon>Nocardiaceae</taxon>
        <taxon>Rhodococcus</taxon>
    </lineage>
</organism>
<dbReference type="Proteomes" id="UP001185899">
    <property type="component" value="Unassembled WGS sequence"/>
</dbReference>
<name>A0ABU4AXN1_9NOCA</name>
<protein>
    <submittedName>
        <fullName evidence="2">DUF1801 domain-containing protein</fullName>
    </submittedName>
</protein>
<evidence type="ECO:0000313" key="2">
    <source>
        <dbReference type="EMBL" id="MDV6231006.1"/>
    </source>
</evidence>
<gene>
    <name evidence="2" type="ORF">R3P95_10645</name>
</gene>
<keyword evidence="3" id="KW-1185">Reference proteome</keyword>
<feature type="domain" description="YdhG-like" evidence="1">
    <location>
        <begin position="25"/>
        <end position="128"/>
    </location>
</feature>
<accession>A0ABU4AXN1</accession>
<evidence type="ECO:0000259" key="1">
    <source>
        <dbReference type="Pfam" id="PF08818"/>
    </source>
</evidence>
<dbReference type="EMBL" id="JAWLKE010000004">
    <property type="protein sequence ID" value="MDV6231006.1"/>
    <property type="molecule type" value="Genomic_DNA"/>
</dbReference>
<dbReference type="Pfam" id="PF08818">
    <property type="entry name" value="DUF1801"/>
    <property type="match status" value="1"/>
</dbReference>
<evidence type="ECO:0000313" key="3">
    <source>
        <dbReference type="Proteomes" id="UP001185899"/>
    </source>
</evidence>
<reference evidence="2 3" key="1">
    <citation type="submission" date="2023-10" db="EMBL/GenBank/DDBJ databases">
        <title>Development of a sustainable strategy for remediation of hydrocarbon-contaminated territories based on the waste exchange concept.</title>
        <authorList>
            <person name="Krivoruchko A."/>
        </authorList>
    </citation>
    <scope>NUCLEOTIDE SEQUENCE [LARGE SCALE GENOMIC DNA]</scope>
    <source>
        <strain evidence="2 3">IEGM 1322</strain>
    </source>
</reference>